<accession>A0ABS3UZI3</accession>
<gene>
    <name evidence="2" type="ORF">J5X75_41525</name>
</gene>
<reference evidence="2 3" key="1">
    <citation type="submission" date="2021-03" db="EMBL/GenBank/DDBJ databases">
        <title>Actinoplanes flavus sp. nov., a novel actinomycete isolated from Coconut Palm rhizosphere soil.</title>
        <authorList>
            <person name="Luo X."/>
        </authorList>
    </citation>
    <scope>NUCLEOTIDE SEQUENCE [LARGE SCALE GENOMIC DNA]</scope>
    <source>
        <strain evidence="2 3">NEAU-H7</strain>
    </source>
</reference>
<feature type="transmembrane region" description="Helical" evidence="1">
    <location>
        <begin position="39"/>
        <end position="58"/>
    </location>
</feature>
<dbReference type="EMBL" id="JAGFNS010000050">
    <property type="protein sequence ID" value="MBO3743995.1"/>
    <property type="molecule type" value="Genomic_DNA"/>
</dbReference>
<organism evidence="2 3">
    <name type="scientific">Actinoplanes flavus</name>
    <dbReference type="NCBI Taxonomy" id="2820290"/>
    <lineage>
        <taxon>Bacteria</taxon>
        <taxon>Bacillati</taxon>
        <taxon>Actinomycetota</taxon>
        <taxon>Actinomycetes</taxon>
        <taxon>Micromonosporales</taxon>
        <taxon>Micromonosporaceae</taxon>
        <taxon>Actinoplanes</taxon>
    </lineage>
</organism>
<sequence>MTLRWWNGWDPAAAAAAAIAAVMMVLYLVLIGRQGGEPAWWFVVGLAAAGLLSVYGIVRAAPKRRVALAASAVLLLGLGLLGLLSVGLPIVGAGVLALVAAVRGRSERTRLPAG</sequence>
<dbReference type="RefSeq" id="WP_208473235.1">
    <property type="nucleotide sequence ID" value="NZ_JAGFNS010000050.1"/>
</dbReference>
<keyword evidence="1" id="KW-0472">Membrane</keyword>
<evidence type="ECO:0000313" key="3">
    <source>
        <dbReference type="Proteomes" id="UP000679690"/>
    </source>
</evidence>
<feature type="transmembrane region" description="Helical" evidence="1">
    <location>
        <begin position="70"/>
        <end position="102"/>
    </location>
</feature>
<keyword evidence="3" id="KW-1185">Reference proteome</keyword>
<comment type="caution">
    <text evidence="2">The sequence shown here is derived from an EMBL/GenBank/DDBJ whole genome shotgun (WGS) entry which is preliminary data.</text>
</comment>
<evidence type="ECO:0000313" key="2">
    <source>
        <dbReference type="EMBL" id="MBO3743995.1"/>
    </source>
</evidence>
<protein>
    <submittedName>
        <fullName evidence="2">Uncharacterized protein</fullName>
    </submittedName>
</protein>
<keyword evidence="1" id="KW-0812">Transmembrane</keyword>
<dbReference type="Proteomes" id="UP000679690">
    <property type="component" value="Unassembled WGS sequence"/>
</dbReference>
<evidence type="ECO:0000256" key="1">
    <source>
        <dbReference type="SAM" id="Phobius"/>
    </source>
</evidence>
<feature type="transmembrane region" description="Helical" evidence="1">
    <location>
        <begin position="12"/>
        <end position="32"/>
    </location>
</feature>
<proteinExistence type="predicted"/>
<name>A0ABS3UZI3_9ACTN</name>
<keyword evidence="1" id="KW-1133">Transmembrane helix</keyword>